<dbReference type="OrthoDB" id="3227878at2"/>
<protein>
    <submittedName>
        <fullName evidence="2">Uncharacterized protein</fullName>
    </submittedName>
</protein>
<keyword evidence="1" id="KW-0812">Transmembrane</keyword>
<comment type="caution">
    <text evidence="2">The sequence shown here is derived from an EMBL/GenBank/DDBJ whole genome shotgun (WGS) entry which is preliminary data.</text>
</comment>
<sequence length="314" mass="33575">MDGAPAFTDVPTAEDRAAVRRIRAKTLIWLVVFLAVLVAAVMAYDGGGPLARAYPWLAIGSLVVGTVALTYGIGWRRAAAVIHAAGAGDRIAAAYLRYGPQLGSVAWWWTTPPVRSSTERRRMTAVGVLLLVVAVIGGVMTVALWNTPISRGYLATVTLSVIPMLVVGVWAVTFAAKPNERIGRAAGLLYYALLIAGLISLGLAWTATHDGYALGVLITVYGFALNCIRGLRHLVPVILANDIFIPTGRSAIDADVARMAAAEPQVPMDGPGSPQMRRVRARYERRMLLRYTLRAVLLLIMLAAVVAFKVAFGG</sequence>
<feature type="transmembrane region" description="Helical" evidence="1">
    <location>
        <begin position="152"/>
        <end position="176"/>
    </location>
</feature>
<feature type="transmembrane region" description="Helical" evidence="1">
    <location>
        <begin position="56"/>
        <end position="74"/>
    </location>
</feature>
<dbReference type="RefSeq" id="WP_100510007.1">
    <property type="nucleotide sequence ID" value="NZ_PEBI01000001.1"/>
</dbReference>
<keyword evidence="1" id="KW-1133">Transmembrane helix</keyword>
<evidence type="ECO:0000313" key="2">
    <source>
        <dbReference type="EMBL" id="PJM73861.1"/>
    </source>
</evidence>
<proteinExistence type="predicted"/>
<evidence type="ECO:0000256" key="1">
    <source>
        <dbReference type="SAM" id="Phobius"/>
    </source>
</evidence>
<keyword evidence="1" id="KW-0472">Membrane</keyword>
<reference evidence="2 3" key="1">
    <citation type="submission" date="2017-10" db="EMBL/GenBank/DDBJ databases">
        <title>Draft genome sequences of strains TRE 1, TRE 9, TRE H and TRI 7, isolated from tamarins, belonging to four potential novel Bifidobacterium species.</title>
        <authorList>
            <person name="Mattarelli P."/>
            <person name="Modesto M."/>
            <person name="Puglisi E."/>
            <person name="Morelli L."/>
            <person name="Spezio C."/>
            <person name="Bonetti A."/>
            <person name="Sandri C."/>
        </authorList>
    </citation>
    <scope>NUCLEOTIDE SEQUENCE [LARGE SCALE GENOMIC DNA]</scope>
    <source>
        <strain evidence="3">TRE1</strain>
    </source>
</reference>
<feature type="transmembrane region" description="Helical" evidence="1">
    <location>
        <begin position="211"/>
        <end position="228"/>
    </location>
</feature>
<feature type="transmembrane region" description="Helical" evidence="1">
    <location>
        <begin position="125"/>
        <end position="146"/>
    </location>
</feature>
<feature type="transmembrane region" description="Helical" evidence="1">
    <location>
        <begin position="291"/>
        <end position="312"/>
    </location>
</feature>
<gene>
    <name evidence="2" type="ORF">CS006_01435</name>
</gene>
<organism evidence="2 3">
    <name type="scientific">Bifidobacterium primatium</name>
    <dbReference type="NCBI Taxonomy" id="2045438"/>
    <lineage>
        <taxon>Bacteria</taxon>
        <taxon>Bacillati</taxon>
        <taxon>Actinomycetota</taxon>
        <taxon>Actinomycetes</taxon>
        <taxon>Bifidobacteriales</taxon>
        <taxon>Bifidobacteriaceae</taxon>
        <taxon>Bifidobacterium</taxon>
    </lineage>
</organism>
<keyword evidence="3" id="KW-1185">Reference proteome</keyword>
<feature type="transmembrane region" description="Helical" evidence="1">
    <location>
        <begin position="26"/>
        <end position="44"/>
    </location>
</feature>
<accession>A0A2M9HAP3</accession>
<dbReference type="AlphaFoldDB" id="A0A2M9HAP3"/>
<feature type="transmembrane region" description="Helical" evidence="1">
    <location>
        <begin position="188"/>
        <end position="205"/>
    </location>
</feature>
<evidence type="ECO:0000313" key="3">
    <source>
        <dbReference type="Proteomes" id="UP000229095"/>
    </source>
</evidence>
<name>A0A2M9HAP3_9BIFI</name>
<dbReference type="Proteomes" id="UP000229095">
    <property type="component" value="Unassembled WGS sequence"/>
</dbReference>
<dbReference type="EMBL" id="PEBI01000001">
    <property type="protein sequence ID" value="PJM73861.1"/>
    <property type="molecule type" value="Genomic_DNA"/>
</dbReference>